<evidence type="ECO:0000256" key="11">
    <source>
        <dbReference type="ARBA" id="ARBA00023303"/>
    </source>
</evidence>
<keyword evidence="7" id="KW-0965">Cell junction</keyword>
<evidence type="ECO:0000256" key="8">
    <source>
        <dbReference type="ARBA" id="ARBA00022989"/>
    </source>
</evidence>
<dbReference type="GO" id="GO:0005886">
    <property type="term" value="C:plasma membrane"/>
    <property type="evidence" value="ECO:0007669"/>
    <property type="project" value="UniProtKB-SubCell"/>
</dbReference>
<keyword evidence="3 12" id="KW-0813">Transport</keyword>
<keyword evidence="4" id="KW-1003">Cell membrane</keyword>
<reference evidence="14" key="1">
    <citation type="journal article" date="2020" name="G3 (Bethesda)">
        <title>High-Quality Assemblies for Three Invasive Social Wasps from the &lt;i&gt;Vespula&lt;/i&gt; Genus.</title>
        <authorList>
            <person name="Harrop T.W.R."/>
            <person name="Guhlin J."/>
            <person name="McLaughlin G.M."/>
            <person name="Permina E."/>
            <person name="Stockwell P."/>
            <person name="Gilligan J."/>
            <person name="Le Lec M.F."/>
            <person name="Gruber M.A.M."/>
            <person name="Quinn O."/>
            <person name="Lovegrove M."/>
            <person name="Duncan E.J."/>
            <person name="Remnant E.J."/>
            <person name="Van Eeckhoven J."/>
            <person name="Graham B."/>
            <person name="Knapp R.A."/>
            <person name="Langford K.W."/>
            <person name="Kronenberg Z."/>
            <person name="Press M.O."/>
            <person name="Eacker S.M."/>
            <person name="Wilson-Rankin E.E."/>
            <person name="Purcell J."/>
            <person name="Lester P.J."/>
            <person name="Dearden P.K."/>
        </authorList>
    </citation>
    <scope>NUCLEOTIDE SEQUENCE</scope>
    <source>
        <strain evidence="14">Volc-1</strain>
    </source>
</reference>
<gene>
    <name evidence="12" type="primary">inx</name>
    <name evidence="14" type="ORF">H0235_007423</name>
</gene>
<evidence type="ECO:0000256" key="3">
    <source>
        <dbReference type="ARBA" id="ARBA00022448"/>
    </source>
</evidence>
<dbReference type="AlphaFoldDB" id="A0A834UBJ6"/>
<evidence type="ECO:0000256" key="9">
    <source>
        <dbReference type="ARBA" id="ARBA00023065"/>
    </source>
</evidence>
<organism evidence="14 15">
    <name type="scientific">Vespula pensylvanica</name>
    <name type="common">Western yellow jacket</name>
    <name type="synonym">Wasp</name>
    <dbReference type="NCBI Taxonomy" id="30213"/>
    <lineage>
        <taxon>Eukaryota</taxon>
        <taxon>Metazoa</taxon>
        <taxon>Ecdysozoa</taxon>
        <taxon>Arthropoda</taxon>
        <taxon>Hexapoda</taxon>
        <taxon>Insecta</taxon>
        <taxon>Pterygota</taxon>
        <taxon>Neoptera</taxon>
        <taxon>Endopterygota</taxon>
        <taxon>Hymenoptera</taxon>
        <taxon>Apocrita</taxon>
        <taxon>Aculeata</taxon>
        <taxon>Vespoidea</taxon>
        <taxon>Vespidae</taxon>
        <taxon>Vespinae</taxon>
        <taxon>Vespula</taxon>
    </lineage>
</organism>
<dbReference type="Proteomes" id="UP000600918">
    <property type="component" value="Unassembled WGS sequence"/>
</dbReference>
<sequence length="294" mass="32625">MPLLLKMIDVFSSLKSLFKIQRISEDTLVFRLHYRTTVALLLGGCVTLACKSISGSPIHCEASGSVDKVVLETFCWLHTTYSMVHAFNLSLGQAVPYPGVANSKGEGIHGHTPHPLVKQHKYYQWVIFFLLLQVIEKLAGPRPLAIGQETSYVTTTGIRIYIRVFDPIGDSLLHSAMAVEGLGGWEDSRSHDGSRHRFMFGSRKETKEEDAARLPMGKSSLSQLVGIQVLPLRSSRSAECDRVFPARCEMERRTGSPYNDDGNVAWRYRSSDKGGLSCKKVEPSDSTKELCSGM</sequence>
<dbReference type="GO" id="GO:0005243">
    <property type="term" value="F:gap junction channel activity"/>
    <property type="evidence" value="ECO:0007669"/>
    <property type="project" value="TreeGrafter"/>
</dbReference>
<evidence type="ECO:0000313" key="14">
    <source>
        <dbReference type="EMBL" id="KAF7427729.1"/>
    </source>
</evidence>
<proteinExistence type="inferred from homology"/>
<name>A0A834UBJ6_VESPE</name>
<dbReference type="PANTHER" id="PTHR11893">
    <property type="entry name" value="INNEXIN"/>
    <property type="match status" value="1"/>
</dbReference>
<accession>A0A834UBJ6</accession>
<keyword evidence="10" id="KW-0472">Membrane</keyword>
<dbReference type="PROSITE" id="PS51013">
    <property type="entry name" value="PANNEXIN"/>
    <property type="match status" value="1"/>
</dbReference>
<keyword evidence="8" id="KW-1133">Transmembrane helix</keyword>
<keyword evidence="5" id="KW-0812">Transmembrane</keyword>
<evidence type="ECO:0000256" key="10">
    <source>
        <dbReference type="ARBA" id="ARBA00023136"/>
    </source>
</evidence>
<evidence type="ECO:0000256" key="2">
    <source>
        <dbReference type="ARBA" id="ARBA00004651"/>
    </source>
</evidence>
<evidence type="ECO:0000256" key="1">
    <source>
        <dbReference type="ARBA" id="ARBA00004610"/>
    </source>
</evidence>
<dbReference type="PANTHER" id="PTHR11893:SF36">
    <property type="entry name" value="INNEXIN-5"/>
    <property type="match status" value="1"/>
</dbReference>
<keyword evidence="15" id="KW-1185">Reference proteome</keyword>
<dbReference type="InterPro" id="IPR000990">
    <property type="entry name" value="Innexin"/>
</dbReference>
<evidence type="ECO:0000313" key="15">
    <source>
        <dbReference type="Proteomes" id="UP000600918"/>
    </source>
</evidence>
<keyword evidence="6" id="KW-0303">Gap junction</keyword>
<feature type="compositionally biased region" description="Basic and acidic residues" evidence="13">
    <location>
        <begin position="279"/>
        <end position="288"/>
    </location>
</feature>
<evidence type="ECO:0000256" key="7">
    <source>
        <dbReference type="ARBA" id="ARBA00022949"/>
    </source>
</evidence>
<evidence type="ECO:0000256" key="6">
    <source>
        <dbReference type="ARBA" id="ARBA00022868"/>
    </source>
</evidence>
<dbReference type="Pfam" id="PF00876">
    <property type="entry name" value="Innexin"/>
    <property type="match status" value="1"/>
</dbReference>
<comment type="similarity">
    <text evidence="12">Belongs to the pannexin family.</text>
</comment>
<protein>
    <recommendedName>
        <fullName evidence="12">Innexin</fullName>
    </recommendedName>
</protein>
<feature type="region of interest" description="Disordered" evidence="13">
    <location>
        <begin position="271"/>
        <end position="294"/>
    </location>
</feature>
<comment type="caution">
    <text evidence="14">The sequence shown here is derived from an EMBL/GenBank/DDBJ whole genome shotgun (WGS) entry which is preliminary data.</text>
</comment>
<comment type="function">
    <text evidence="12">Structural component of the gap junctions.</text>
</comment>
<evidence type="ECO:0000256" key="12">
    <source>
        <dbReference type="RuleBase" id="RU010713"/>
    </source>
</evidence>
<keyword evidence="9 12" id="KW-0406">Ion transport</keyword>
<dbReference type="GO" id="GO:0034220">
    <property type="term" value="P:monoatomic ion transmembrane transport"/>
    <property type="evidence" value="ECO:0007669"/>
    <property type="project" value="UniProtKB-KW"/>
</dbReference>
<evidence type="ECO:0000256" key="4">
    <source>
        <dbReference type="ARBA" id="ARBA00022475"/>
    </source>
</evidence>
<evidence type="ECO:0000256" key="5">
    <source>
        <dbReference type="ARBA" id="ARBA00022692"/>
    </source>
</evidence>
<evidence type="ECO:0000256" key="13">
    <source>
        <dbReference type="SAM" id="MobiDB-lite"/>
    </source>
</evidence>
<dbReference type="EMBL" id="JACSDY010000005">
    <property type="protein sequence ID" value="KAF7427729.1"/>
    <property type="molecule type" value="Genomic_DNA"/>
</dbReference>
<comment type="subcellular location">
    <subcellularLocation>
        <location evidence="1">Cell junction</location>
        <location evidence="1">Gap junction</location>
    </subcellularLocation>
    <subcellularLocation>
        <location evidence="2 12">Cell membrane</location>
        <topology evidence="2 12">Multi-pass membrane protein</topology>
    </subcellularLocation>
</comment>
<dbReference type="GO" id="GO:0005921">
    <property type="term" value="C:gap junction"/>
    <property type="evidence" value="ECO:0007669"/>
    <property type="project" value="UniProtKB-SubCell"/>
</dbReference>
<keyword evidence="11 12" id="KW-0407">Ion channel</keyword>